<name>A0AAU8HQW4_9FIRM</name>
<reference evidence="4" key="1">
    <citation type="journal article" date="2018" name="Antonie Van Leeuwenhoek">
        <title>Proteinivorax hydrogeniformans sp. nov., an anaerobic, haloalkaliphilic bacterium fermenting proteinaceous compounds with high hydrogen production.</title>
        <authorList>
            <person name="Boltyanskaya Y."/>
            <person name="Detkova E."/>
            <person name="Pimenov N."/>
            <person name="Kevbrin V."/>
        </authorList>
    </citation>
    <scope>NUCLEOTIDE SEQUENCE</scope>
    <source>
        <strain evidence="4">Z-710</strain>
    </source>
</reference>
<dbReference type="RefSeq" id="WP_353892505.1">
    <property type="nucleotide sequence ID" value="NZ_CP159485.1"/>
</dbReference>
<feature type="domain" description="Insertion element IS150 protein InsJ-like helix-turn-helix" evidence="3">
    <location>
        <begin position="133"/>
        <end position="184"/>
    </location>
</feature>
<sequence>MNTKNKYSAKERYHIIQEYKNGDSPKTSIAYKYNINRGTISEWLDKFSRHGIEGLTDCKAPVEYSKKVKENAIKEYLSGEHTLRFLAKKYGITDHSVLRKWVKKYNGHRKLNSVTEMEGMDCSMSKRKSVEDKVKIVLFCIENDYNYELTAKTYQVSYQQVYQWVRKYNSGNKDALKDGRGRKKSEEELTATEKAKLEMEKIKRENEKLRAENAFLKKLKALERGDL</sequence>
<dbReference type="Pfam" id="PF01527">
    <property type="entry name" value="HTH_Tnp_1"/>
    <property type="match status" value="1"/>
</dbReference>
<proteinExistence type="inferred from homology"/>
<feature type="coiled-coil region" evidence="2">
    <location>
        <begin position="192"/>
        <end position="219"/>
    </location>
</feature>
<dbReference type="Gene3D" id="1.10.10.10">
    <property type="entry name" value="Winged helix-like DNA-binding domain superfamily/Winged helix DNA-binding domain"/>
    <property type="match status" value="2"/>
</dbReference>
<gene>
    <name evidence="4" type="ORF">PRVXH_001856</name>
</gene>
<feature type="domain" description="Insertion element IS150 protein InsJ-like helix-turn-helix" evidence="3">
    <location>
        <begin position="11"/>
        <end position="57"/>
    </location>
</feature>
<comment type="similarity">
    <text evidence="1">Belongs to the IS150/IS1296 orfA family.</text>
</comment>
<dbReference type="EMBL" id="CP159485">
    <property type="protein sequence ID" value="XCI27928.1"/>
    <property type="molecule type" value="Genomic_DNA"/>
</dbReference>
<organism evidence="4">
    <name type="scientific">Proteinivorax hydrogeniformans</name>
    <dbReference type="NCBI Taxonomy" id="1826727"/>
    <lineage>
        <taxon>Bacteria</taxon>
        <taxon>Bacillati</taxon>
        <taxon>Bacillota</taxon>
        <taxon>Clostridia</taxon>
        <taxon>Eubacteriales</taxon>
        <taxon>Proteinivoracaceae</taxon>
        <taxon>Proteinivorax</taxon>
    </lineage>
</organism>
<dbReference type="PANTHER" id="PTHR33795:SF1">
    <property type="entry name" value="INSERTION ELEMENT IS150 PROTEIN INSJ"/>
    <property type="match status" value="1"/>
</dbReference>
<dbReference type="InterPro" id="IPR052057">
    <property type="entry name" value="IS150/IS1296_orfA-like"/>
</dbReference>
<evidence type="ECO:0000256" key="1">
    <source>
        <dbReference type="ARBA" id="ARBA00038232"/>
    </source>
</evidence>
<protein>
    <submittedName>
        <fullName evidence="4">Helix-turn-helix domain-containing protein</fullName>
    </submittedName>
</protein>
<dbReference type="InterPro" id="IPR055247">
    <property type="entry name" value="InsJ-like_HTH"/>
</dbReference>
<dbReference type="Pfam" id="PF13518">
    <property type="entry name" value="HTH_28"/>
    <property type="match status" value="2"/>
</dbReference>
<accession>A0AAU8HQW4</accession>
<evidence type="ECO:0000259" key="3">
    <source>
        <dbReference type="Pfam" id="PF13518"/>
    </source>
</evidence>
<dbReference type="InterPro" id="IPR010921">
    <property type="entry name" value="Trp_repressor/repl_initiator"/>
</dbReference>
<dbReference type="SUPFAM" id="SSF46689">
    <property type="entry name" value="Homeodomain-like"/>
    <property type="match status" value="1"/>
</dbReference>
<reference evidence="4" key="2">
    <citation type="submission" date="2024-06" db="EMBL/GenBank/DDBJ databases">
        <authorList>
            <person name="Petrova K.O."/>
            <person name="Toshchakov S.V."/>
            <person name="Boltjanskaja Y.V."/>
            <person name="Kevbrin V.V."/>
        </authorList>
    </citation>
    <scope>NUCLEOTIDE SEQUENCE</scope>
    <source>
        <strain evidence="4">Z-710</strain>
    </source>
</reference>
<dbReference type="InterPro" id="IPR036388">
    <property type="entry name" value="WH-like_DNA-bd_sf"/>
</dbReference>
<keyword evidence="2" id="KW-0175">Coiled coil</keyword>
<evidence type="ECO:0000313" key="4">
    <source>
        <dbReference type="EMBL" id="XCI27928.1"/>
    </source>
</evidence>
<dbReference type="InterPro" id="IPR002514">
    <property type="entry name" value="Transposase_8"/>
</dbReference>
<dbReference type="PANTHER" id="PTHR33795">
    <property type="entry name" value="INSERTION ELEMENT IS150 PROTEIN INSJ"/>
    <property type="match status" value="1"/>
</dbReference>
<dbReference type="GO" id="GO:0004803">
    <property type="term" value="F:transposase activity"/>
    <property type="evidence" value="ECO:0007669"/>
    <property type="project" value="InterPro"/>
</dbReference>
<dbReference type="GO" id="GO:0043565">
    <property type="term" value="F:sequence-specific DNA binding"/>
    <property type="evidence" value="ECO:0007669"/>
    <property type="project" value="InterPro"/>
</dbReference>
<dbReference type="SUPFAM" id="SSF48295">
    <property type="entry name" value="TrpR-like"/>
    <property type="match status" value="2"/>
</dbReference>
<dbReference type="GO" id="GO:0006313">
    <property type="term" value="P:DNA transposition"/>
    <property type="evidence" value="ECO:0007669"/>
    <property type="project" value="InterPro"/>
</dbReference>
<dbReference type="AlphaFoldDB" id="A0AAU8HQW4"/>
<evidence type="ECO:0000256" key="2">
    <source>
        <dbReference type="SAM" id="Coils"/>
    </source>
</evidence>
<dbReference type="InterPro" id="IPR009057">
    <property type="entry name" value="Homeodomain-like_sf"/>
</dbReference>